<protein>
    <submittedName>
        <fullName evidence="1">Uncharacterized protein</fullName>
    </submittedName>
</protein>
<comment type="caution">
    <text evidence="1">The sequence shown here is derived from an EMBL/GenBank/DDBJ whole genome shotgun (WGS) entry which is preliminary data.</text>
</comment>
<name>A0ABU9Y4T3_9SPHN</name>
<dbReference type="EMBL" id="JBDIME010000012">
    <property type="protein sequence ID" value="MEN2790812.1"/>
    <property type="molecule type" value="Genomic_DNA"/>
</dbReference>
<reference evidence="1 2" key="1">
    <citation type="submission" date="2024-05" db="EMBL/GenBank/DDBJ databases">
        <authorList>
            <person name="Liu Q."/>
            <person name="Xin Y.-H."/>
        </authorList>
    </citation>
    <scope>NUCLEOTIDE SEQUENCE [LARGE SCALE GENOMIC DNA]</scope>
    <source>
        <strain evidence="1 2">CGMCC 1.10181</strain>
    </source>
</reference>
<keyword evidence="2" id="KW-1185">Reference proteome</keyword>
<gene>
    <name evidence="1" type="ORF">ABC974_14320</name>
</gene>
<dbReference type="RefSeq" id="WP_343891171.1">
    <property type="nucleotide sequence ID" value="NZ_BAAAEH010000039.1"/>
</dbReference>
<dbReference type="SUPFAM" id="SSF69118">
    <property type="entry name" value="AhpD-like"/>
    <property type="match status" value="1"/>
</dbReference>
<sequence length="139" mass="14925">MAYLDIDNMFAAPVRSRGAHAAAAADATAESGFSALEWSVIAVSRRDSIASLDDPSRMSRAIGSLFGFGTTSRLADPRLEALRRVAVYAWRRGYALPQAEIDRFVEAGFTIDQAETLVASVTGDRVGLTQIYATPRIAA</sequence>
<dbReference type="InterPro" id="IPR029032">
    <property type="entry name" value="AhpD-like"/>
</dbReference>
<evidence type="ECO:0000313" key="2">
    <source>
        <dbReference type="Proteomes" id="UP001419910"/>
    </source>
</evidence>
<accession>A0ABU9Y4T3</accession>
<proteinExistence type="predicted"/>
<evidence type="ECO:0000313" key="1">
    <source>
        <dbReference type="EMBL" id="MEN2790812.1"/>
    </source>
</evidence>
<organism evidence="1 2">
    <name type="scientific">Sphingomonas oligophenolica</name>
    <dbReference type="NCBI Taxonomy" id="301154"/>
    <lineage>
        <taxon>Bacteria</taxon>
        <taxon>Pseudomonadati</taxon>
        <taxon>Pseudomonadota</taxon>
        <taxon>Alphaproteobacteria</taxon>
        <taxon>Sphingomonadales</taxon>
        <taxon>Sphingomonadaceae</taxon>
        <taxon>Sphingomonas</taxon>
    </lineage>
</organism>
<dbReference type="Proteomes" id="UP001419910">
    <property type="component" value="Unassembled WGS sequence"/>
</dbReference>